<dbReference type="SUPFAM" id="SSF56601">
    <property type="entry name" value="beta-lactamase/transpeptidase-like"/>
    <property type="match status" value="1"/>
</dbReference>
<comment type="caution">
    <text evidence="3">The sequence shown here is derived from an EMBL/GenBank/DDBJ whole genome shotgun (WGS) entry which is preliminary data.</text>
</comment>
<reference evidence="4" key="1">
    <citation type="journal article" date="2019" name="Int. J. Syst. Evol. Microbiol.">
        <title>The Global Catalogue of Microorganisms (GCM) 10K type strain sequencing project: providing services to taxonomists for standard genome sequencing and annotation.</title>
        <authorList>
            <consortium name="The Broad Institute Genomics Platform"/>
            <consortium name="The Broad Institute Genome Sequencing Center for Infectious Disease"/>
            <person name="Wu L."/>
            <person name="Ma J."/>
        </authorList>
    </citation>
    <scope>NUCLEOTIDE SEQUENCE [LARGE SCALE GENOMIC DNA]</scope>
    <source>
        <strain evidence="4">CCUG 15531</strain>
    </source>
</reference>
<comment type="similarity">
    <text evidence="1">Belongs to the peptidase S13 family.</text>
</comment>
<evidence type="ECO:0000256" key="2">
    <source>
        <dbReference type="ARBA" id="ARBA00022801"/>
    </source>
</evidence>
<dbReference type="PANTHER" id="PTHR30023">
    <property type="entry name" value="D-ALANYL-D-ALANINE CARBOXYPEPTIDASE"/>
    <property type="match status" value="1"/>
</dbReference>
<evidence type="ECO:0000256" key="1">
    <source>
        <dbReference type="ARBA" id="ARBA00006096"/>
    </source>
</evidence>
<keyword evidence="3" id="KW-0645">Protease</keyword>
<dbReference type="RefSeq" id="WP_388035971.1">
    <property type="nucleotide sequence ID" value="NZ_JBHUEK010000007.1"/>
</dbReference>
<organism evidence="3 4">
    <name type="scientific">Fredinandcohnia salidurans</name>
    <dbReference type="NCBI Taxonomy" id="2595041"/>
    <lineage>
        <taxon>Bacteria</taxon>
        <taxon>Bacillati</taxon>
        <taxon>Bacillota</taxon>
        <taxon>Bacilli</taxon>
        <taxon>Bacillales</taxon>
        <taxon>Bacillaceae</taxon>
        <taxon>Fredinandcohnia</taxon>
    </lineage>
</organism>
<dbReference type="PRINTS" id="PR00922">
    <property type="entry name" value="DADACBPTASE3"/>
</dbReference>
<dbReference type="InterPro" id="IPR000667">
    <property type="entry name" value="Peptidase_S13"/>
</dbReference>
<keyword evidence="3" id="KW-0121">Carboxypeptidase</keyword>
<name>A0ABW4MJU7_9BACI</name>
<dbReference type="GO" id="GO:0009002">
    <property type="term" value="F:serine-type D-Ala-D-Ala carboxypeptidase activity"/>
    <property type="evidence" value="ECO:0007669"/>
    <property type="project" value="UniProtKB-EC"/>
</dbReference>
<sequence>MLLFAVLLLSITIMPSIHPQQEKAIANVNQNQVLGQLNQLVLNEPNLQGAIAGISIRSAKSGEILYQHAGDVRLRPASNLKLITAATALSALGEDYQFSTEVLTDGKLVGNKLSGNLYLKGKGDPTLLQQDLDLLAKKIKKSGVDVIFGNIIADDSWYDDERYSIDLTWSDETYYYGSAVSGLTASPNKDYDSGTLIVEVAPGKKAGNKAEISVQPMNNYVKIINNTKTVQKEEKKDIDINREHGENVITIEGTIPVNAKSVQEWMTVWEPTGYTLDLFKNALAKNGIHVIGTDGIAKTPKNAELLATDKSIPLKELLIPFMKLSNNGHGETLVKEMGRIRNGEGSWDKGIAVVKDELRKIGVDPSSMVIRDGSGISHVNLVSANDISKLLFTAQKQTWFPVFLQSLPVAGNSERLVGGSLRYRMKNPEMAGKVKAKTGTIRTVSSLSGFIKTKSGEDLIFSILLNNLMNDAHGKPIEDKIVTLLYNY</sequence>
<dbReference type="InterPro" id="IPR012338">
    <property type="entry name" value="Beta-lactam/transpept-like"/>
</dbReference>
<dbReference type="PANTHER" id="PTHR30023:SF0">
    <property type="entry name" value="PENICILLIN-SENSITIVE CARBOXYPEPTIDASE A"/>
    <property type="match status" value="1"/>
</dbReference>
<dbReference type="Gene3D" id="3.50.80.20">
    <property type="entry name" value="D-Ala-D-Ala carboxypeptidase C, peptidase S13"/>
    <property type="match status" value="1"/>
</dbReference>
<dbReference type="NCBIfam" id="TIGR00666">
    <property type="entry name" value="PBP4"/>
    <property type="match status" value="1"/>
</dbReference>
<dbReference type="Pfam" id="PF02113">
    <property type="entry name" value="Peptidase_S13"/>
    <property type="match status" value="1"/>
</dbReference>
<keyword evidence="4" id="KW-1185">Reference proteome</keyword>
<proteinExistence type="inferred from homology"/>
<gene>
    <name evidence="3" type="primary">dacB</name>
    <name evidence="3" type="ORF">ACFSFW_05780</name>
</gene>
<keyword evidence="2 3" id="KW-0378">Hydrolase</keyword>
<dbReference type="Gene3D" id="3.40.710.10">
    <property type="entry name" value="DD-peptidase/beta-lactamase superfamily"/>
    <property type="match status" value="1"/>
</dbReference>
<protein>
    <submittedName>
        <fullName evidence="3">D-alanyl-D-alanine carboxypeptidase/D-alanyl-D-alanine-endopeptidase</fullName>
        <ecNumber evidence="3">3.4.16.4</ecNumber>
    </submittedName>
</protein>
<dbReference type="EC" id="3.4.16.4" evidence="3"/>
<dbReference type="Proteomes" id="UP001597227">
    <property type="component" value="Unassembled WGS sequence"/>
</dbReference>
<evidence type="ECO:0000313" key="3">
    <source>
        <dbReference type="EMBL" id="MFD1778170.1"/>
    </source>
</evidence>
<accession>A0ABW4MJU7</accession>
<dbReference type="EMBL" id="JBHUEK010000007">
    <property type="protein sequence ID" value="MFD1778170.1"/>
    <property type="molecule type" value="Genomic_DNA"/>
</dbReference>
<evidence type="ECO:0000313" key="4">
    <source>
        <dbReference type="Proteomes" id="UP001597227"/>
    </source>
</evidence>